<evidence type="ECO:0000313" key="2">
    <source>
        <dbReference type="Proteomes" id="UP000201646"/>
    </source>
</evidence>
<dbReference type="RefSeq" id="YP_009226478.1">
    <property type="nucleotide sequence ID" value="NC_029106.1"/>
</dbReference>
<gene>
    <name evidence="1" type="ORF">ADP64_000060</name>
</gene>
<organism evidence="1 2">
    <name type="scientific">Achromobacter phage phiAxp-2</name>
    <dbReference type="NCBI Taxonomy" id="1664246"/>
    <lineage>
        <taxon>Viruses</taxon>
        <taxon>Duplodnaviria</taxon>
        <taxon>Heunggongvirae</taxon>
        <taxon>Uroviricota</taxon>
        <taxon>Caudoviricetes</taxon>
        <taxon>Casjensviridae</taxon>
        <taxon>Fengtaivirus</taxon>
        <taxon>Fengtaivirus Axp2</taxon>
    </lineage>
</organism>
<dbReference type="GeneID" id="26798943"/>
<protein>
    <submittedName>
        <fullName evidence="1">Uncharacterized protein</fullName>
    </submittedName>
</protein>
<keyword evidence="2" id="KW-1185">Reference proteome</keyword>
<sequence>MKTFSAMREQIVTGTLRGATAYSGLVTAFQMPDGTSFIIAAADMATLEKAATALSAGRPANLLRKHCRNGSVALTEKLVLRRIEPDDEEL</sequence>
<accession>A0A0K2FHS6</accession>
<name>A0A0K2FHS6_9CAUD</name>
<dbReference type="EMBL" id="KT321316">
    <property type="protein sequence ID" value="ALA45410.1"/>
    <property type="molecule type" value="Genomic_DNA"/>
</dbReference>
<dbReference type="Proteomes" id="UP000201646">
    <property type="component" value="Segment"/>
</dbReference>
<evidence type="ECO:0000313" key="1">
    <source>
        <dbReference type="EMBL" id="ALA45410.1"/>
    </source>
</evidence>
<dbReference type="KEGG" id="vg:26798943"/>
<reference evidence="1" key="1">
    <citation type="submission" date="2015-09" db="EMBL/GenBank/DDBJ databases">
        <authorList>
            <person name="Zhao X."/>
        </authorList>
    </citation>
    <scope>NUCLEOTIDE SEQUENCE</scope>
</reference>
<proteinExistence type="predicted"/>